<proteinExistence type="predicted"/>
<evidence type="ECO:0000313" key="1">
    <source>
        <dbReference type="Proteomes" id="UP000095286"/>
    </source>
</evidence>
<organism evidence="1 2">
    <name type="scientific">Rhabditophanes sp. KR3021</name>
    <dbReference type="NCBI Taxonomy" id="114890"/>
    <lineage>
        <taxon>Eukaryota</taxon>
        <taxon>Metazoa</taxon>
        <taxon>Ecdysozoa</taxon>
        <taxon>Nematoda</taxon>
        <taxon>Chromadorea</taxon>
        <taxon>Rhabditida</taxon>
        <taxon>Tylenchina</taxon>
        <taxon>Panagrolaimomorpha</taxon>
        <taxon>Strongyloidoidea</taxon>
        <taxon>Alloionematidae</taxon>
        <taxon>Rhabditophanes</taxon>
    </lineage>
</organism>
<sequence length="322" mass="37256">MNLPASNPVTNIFMAQLKDYIRMENIGAGTYGIVFTGRCKLTNQTVALKKIKLDPTDEGVPATVLREIAMLRELRYHPCIVMLDAVILETKKLYLVFEHFPMDLKKYMDKHPTDEVMKAETVMSYMYQICHAMCYCHKRRVLHRDLKPANLLVNHNGIIKLADFGLARSVGVPLRAYTHEIVTLWYRAPEILLGIQRYSTSVDIWSIACIFAEMATIRPLFPGDSEIDQLYRIFRTLSTPTEESWPGIKELPDYKGSFPKWTQCHIEQKMKSVLNAQGIDLLMSMLRYNPNARSDLKQILKHPYFDTIDHSKAPFNEFEYQN</sequence>
<evidence type="ECO:0000313" key="2">
    <source>
        <dbReference type="WBParaSite" id="RSKR_0000623500.1"/>
    </source>
</evidence>
<protein>
    <submittedName>
        <fullName evidence="2">Protein kinase domain-containing protein</fullName>
    </submittedName>
</protein>
<name>A0AC35U080_9BILA</name>
<dbReference type="WBParaSite" id="RSKR_0000623500.1">
    <property type="protein sequence ID" value="RSKR_0000623500.1"/>
    <property type="gene ID" value="RSKR_0000623500"/>
</dbReference>
<accession>A0AC35U080</accession>
<dbReference type="Proteomes" id="UP000095286">
    <property type="component" value="Unplaced"/>
</dbReference>
<reference evidence="2" key="1">
    <citation type="submission" date="2016-11" db="UniProtKB">
        <authorList>
            <consortium name="WormBaseParasite"/>
        </authorList>
    </citation>
    <scope>IDENTIFICATION</scope>
    <source>
        <strain evidence="2">KR3021</strain>
    </source>
</reference>